<proteinExistence type="inferred from homology"/>
<dbReference type="InterPro" id="IPR004045">
    <property type="entry name" value="Glutathione_S-Trfase_N"/>
</dbReference>
<evidence type="ECO:0000313" key="4">
    <source>
        <dbReference type="EMBL" id="PYF00015.1"/>
    </source>
</evidence>
<dbReference type="Gene3D" id="3.40.30.10">
    <property type="entry name" value="Glutaredoxin"/>
    <property type="match status" value="1"/>
</dbReference>
<evidence type="ECO:0000313" key="5">
    <source>
        <dbReference type="Proteomes" id="UP000248148"/>
    </source>
</evidence>
<keyword evidence="5" id="KW-1185">Reference proteome</keyword>
<dbReference type="FunFam" id="3.40.30.10:FF:000046">
    <property type="entry name" value="GSH-dependent disulfide bond oxidoreductase"/>
    <property type="match status" value="1"/>
</dbReference>
<dbReference type="AlphaFoldDB" id="A0A318T7C6"/>
<dbReference type="SFLD" id="SFLDG00358">
    <property type="entry name" value="Main_(cytGST)"/>
    <property type="match status" value="1"/>
</dbReference>
<dbReference type="SUPFAM" id="SSF52833">
    <property type="entry name" value="Thioredoxin-like"/>
    <property type="match status" value="1"/>
</dbReference>
<evidence type="ECO:0000256" key="1">
    <source>
        <dbReference type="RuleBase" id="RU003494"/>
    </source>
</evidence>
<comment type="caution">
    <text evidence="4">The sequence shown here is derived from an EMBL/GenBank/DDBJ whole genome shotgun (WGS) entry which is preliminary data.</text>
</comment>
<comment type="similarity">
    <text evidence="1">Belongs to the GST superfamily.</text>
</comment>
<dbReference type="CDD" id="cd10291">
    <property type="entry name" value="GST_C_YfcG_like"/>
    <property type="match status" value="1"/>
</dbReference>
<dbReference type="Gene3D" id="1.20.1050.10">
    <property type="match status" value="1"/>
</dbReference>
<reference evidence="4 5" key="1">
    <citation type="submission" date="2018-06" db="EMBL/GenBank/DDBJ databases">
        <title>Genomic Encyclopedia of Archaeal and Bacterial Type Strains, Phase II (KMG-II): from individual species to whole genera.</title>
        <authorList>
            <person name="Goeker M."/>
        </authorList>
    </citation>
    <scope>NUCLEOTIDE SEQUENCE [LARGE SCALE GENOMIC DNA]</scope>
    <source>
        <strain evidence="4 5">JCM 11668</strain>
    </source>
</reference>
<evidence type="ECO:0000259" key="2">
    <source>
        <dbReference type="PROSITE" id="PS50404"/>
    </source>
</evidence>
<feature type="domain" description="GST C-terminal" evidence="3">
    <location>
        <begin position="90"/>
        <end position="212"/>
    </location>
</feature>
<name>A0A318T7C6_9BRAD</name>
<dbReference type="InterPro" id="IPR004046">
    <property type="entry name" value="GST_C"/>
</dbReference>
<dbReference type="SUPFAM" id="SSF47616">
    <property type="entry name" value="GST C-terminal domain-like"/>
    <property type="match status" value="1"/>
</dbReference>
<organism evidence="4 5">
    <name type="scientific">Rhodopseudomonas faecalis</name>
    <dbReference type="NCBI Taxonomy" id="99655"/>
    <lineage>
        <taxon>Bacteria</taxon>
        <taxon>Pseudomonadati</taxon>
        <taxon>Pseudomonadota</taxon>
        <taxon>Alphaproteobacteria</taxon>
        <taxon>Hyphomicrobiales</taxon>
        <taxon>Nitrobacteraceae</taxon>
        <taxon>Rhodopseudomonas</taxon>
    </lineage>
</organism>
<dbReference type="CDD" id="cd03048">
    <property type="entry name" value="GST_N_Ure2p_like"/>
    <property type="match status" value="1"/>
</dbReference>
<dbReference type="SFLD" id="SFLDS00019">
    <property type="entry name" value="Glutathione_Transferase_(cytos"/>
    <property type="match status" value="1"/>
</dbReference>
<dbReference type="PANTHER" id="PTHR44051">
    <property type="entry name" value="GLUTATHIONE S-TRANSFERASE-RELATED"/>
    <property type="match status" value="1"/>
</dbReference>
<protein>
    <submittedName>
        <fullName evidence="4">GST-like protein</fullName>
    </submittedName>
</protein>
<dbReference type="OrthoDB" id="9803562at2"/>
<dbReference type="PANTHER" id="PTHR44051:SF19">
    <property type="entry name" value="DISULFIDE-BOND OXIDOREDUCTASE YFCG"/>
    <property type="match status" value="1"/>
</dbReference>
<gene>
    <name evidence="4" type="ORF">BJ122_13111</name>
</gene>
<dbReference type="PROSITE" id="PS50404">
    <property type="entry name" value="GST_NTER"/>
    <property type="match status" value="1"/>
</dbReference>
<sequence length="235" mass="26851">MIELHYWTTPNGHKITMFLEETGLAYRIVPVNIGKGDQFKPEFLAIAPNNRIPAIVDHEPAAGTRPLSIFESGAILLYLADKTGQLLSRDLYVRNDTLQWLFWQMGGLGPMAGQNHHFSNYAPEKIPYAIERYVKETNRLYGVLNKRLADREFIAGDYSIADIACYPWIVPYKNQSQNIDDFPHLKRWLLAIEQRPATQRAYAKAKEVNPDFGQATIRTDEERKVLFGQSAAVVR</sequence>
<dbReference type="Pfam" id="PF00043">
    <property type="entry name" value="GST_C"/>
    <property type="match status" value="1"/>
</dbReference>
<dbReference type="InterPro" id="IPR036282">
    <property type="entry name" value="Glutathione-S-Trfase_C_sf"/>
</dbReference>
<dbReference type="EMBL" id="QJTI01000031">
    <property type="protein sequence ID" value="PYF00015.1"/>
    <property type="molecule type" value="Genomic_DNA"/>
</dbReference>
<feature type="domain" description="GST N-terminal" evidence="2">
    <location>
        <begin position="1"/>
        <end position="87"/>
    </location>
</feature>
<dbReference type="InterPro" id="IPR010987">
    <property type="entry name" value="Glutathione-S-Trfase_C-like"/>
</dbReference>
<dbReference type="RefSeq" id="WP_110782502.1">
    <property type="nucleotide sequence ID" value="NZ_QJTI01000031.1"/>
</dbReference>
<dbReference type="Pfam" id="PF02798">
    <property type="entry name" value="GST_N"/>
    <property type="match status" value="1"/>
</dbReference>
<dbReference type="SFLD" id="SFLDG01151">
    <property type="entry name" value="Main.2:_Nu-like"/>
    <property type="match status" value="1"/>
</dbReference>
<dbReference type="PROSITE" id="PS50405">
    <property type="entry name" value="GST_CTER"/>
    <property type="match status" value="1"/>
</dbReference>
<dbReference type="InterPro" id="IPR036249">
    <property type="entry name" value="Thioredoxin-like_sf"/>
</dbReference>
<accession>A0A318T7C6</accession>
<dbReference type="Proteomes" id="UP000248148">
    <property type="component" value="Unassembled WGS sequence"/>
</dbReference>
<dbReference type="InterPro" id="IPR040079">
    <property type="entry name" value="Glutathione_S-Trfase"/>
</dbReference>
<evidence type="ECO:0000259" key="3">
    <source>
        <dbReference type="PROSITE" id="PS50405"/>
    </source>
</evidence>